<dbReference type="InterPro" id="IPR021514">
    <property type="entry name" value="DUF3176"/>
</dbReference>
<dbReference type="Pfam" id="PF11374">
    <property type="entry name" value="DUF3176"/>
    <property type="match status" value="1"/>
</dbReference>
<proteinExistence type="predicted"/>
<feature type="compositionally biased region" description="Polar residues" evidence="1">
    <location>
        <begin position="1"/>
        <end position="12"/>
    </location>
</feature>
<evidence type="ECO:0000313" key="3">
    <source>
        <dbReference type="EMBL" id="TGO76226.1"/>
    </source>
</evidence>
<accession>A0A4Z1JRX1</accession>
<gene>
    <name evidence="3" type="ORF">BELL_0168g00270</name>
</gene>
<dbReference type="Proteomes" id="UP000297229">
    <property type="component" value="Unassembled WGS sequence"/>
</dbReference>
<feature type="transmembrane region" description="Helical" evidence="2">
    <location>
        <begin position="141"/>
        <end position="163"/>
    </location>
</feature>
<evidence type="ECO:0000256" key="2">
    <source>
        <dbReference type="SAM" id="Phobius"/>
    </source>
</evidence>
<organism evidence="3 4">
    <name type="scientific">Botrytis elliptica</name>
    <dbReference type="NCBI Taxonomy" id="278938"/>
    <lineage>
        <taxon>Eukaryota</taxon>
        <taxon>Fungi</taxon>
        <taxon>Dikarya</taxon>
        <taxon>Ascomycota</taxon>
        <taxon>Pezizomycotina</taxon>
        <taxon>Leotiomycetes</taxon>
        <taxon>Helotiales</taxon>
        <taxon>Sclerotiniaceae</taxon>
        <taxon>Botrytis</taxon>
    </lineage>
</organism>
<feature type="transmembrane region" description="Helical" evidence="2">
    <location>
        <begin position="385"/>
        <end position="409"/>
    </location>
</feature>
<dbReference type="PANTHER" id="PTHR35394">
    <property type="entry name" value="DUF3176 DOMAIN-CONTAINING PROTEIN"/>
    <property type="match status" value="1"/>
</dbReference>
<comment type="caution">
    <text evidence="3">The sequence shown here is derived from an EMBL/GenBank/DDBJ whole genome shotgun (WGS) entry which is preliminary data.</text>
</comment>
<keyword evidence="2" id="KW-0812">Transmembrane</keyword>
<dbReference type="AlphaFoldDB" id="A0A4Z1JRX1"/>
<dbReference type="STRING" id="278938.A0A4Z1JRX1"/>
<keyword evidence="4" id="KW-1185">Reference proteome</keyword>
<feature type="region of interest" description="Disordered" evidence="1">
    <location>
        <begin position="1"/>
        <end position="55"/>
    </location>
</feature>
<reference evidence="3 4" key="1">
    <citation type="submission" date="2017-12" db="EMBL/GenBank/DDBJ databases">
        <title>Comparative genomics of Botrytis spp.</title>
        <authorList>
            <person name="Valero-Jimenez C.A."/>
            <person name="Tapia P."/>
            <person name="Veloso J."/>
            <person name="Silva-Moreno E."/>
            <person name="Staats M."/>
            <person name="Valdes J.H."/>
            <person name="Van Kan J.A.L."/>
        </authorList>
    </citation>
    <scope>NUCLEOTIDE SEQUENCE [LARGE SCALE GENOMIC DNA]</scope>
    <source>
        <strain evidence="3 4">Be9601</strain>
    </source>
</reference>
<keyword evidence="2" id="KW-1133">Transmembrane helix</keyword>
<name>A0A4Z1JRX1_9HELO</name>
<evidence type="ECO:0000313" key="4">
    <source>
        <dbReference type="Proteomes" id="UP000297229"/>
    </source>
</evidence>
<sequence length="503" mass="56229">MSDQSTENTVATHPSLPSLDFGEIDITPPSLRRQSRPQSKPIGHEFESIPQLPSSFSDASSLLDSSSRISDIAIKSISSRSQAKIHDIRQCLMEYYVDWKWEFLASFIVIACPFVIVATLYPNAGKPLPEWPFQISINTLLSIYGLVFKTCLIFIVTSCIGQLQWFWFSSRRPLYDIVCYDRATRGPWGSIQLLFSEHIRNPLTGLGAMILIAAVAIDPLIQQLVLPYDCEVATPNIEATLPRTFQFDKIHSKMTDPTSGLPIKSAIYAPEDWMTWQCTTGNCTFSDTYGTLAYCSSCEEISDKLIFETTCYDGNAKTNVTSGTEYCDGVLDSITTTKFLMGDSWITMTISDVITAWIRTHGNSTFSDPAVGKVLHYATCLRVQWSWIAFPATLAVLSLVCLVAVITVMDRQQVPVWKSSPLALIMRGSNTEFWCKPTADAMEEMSKEITVILIKGSDPQIQVVRKDFGLVDMAHRGRNNSNQTLKDNVPERSVSRYPRCYAG</sequence>
<protein>
    <submittedName>
        <fullName evidence="3">Uncharacterized protein</fullName>
    </submittedName>
</protein>
<dbReference type="PANTHER" id="PTHR35394:SF5">
    <property type="entry name" value="DUF3176 DOMAIN-CONTAINING PROTEIN"/>
    <property type="match status" value="1"/>
</dbReference>
<evidence type="ECO:0000256" key="1">
    <source>
        <dbReference type="SAM" id="MobiDB-lite"/>
    </source>
</evidence>
<keyword evidence="2" id="KW-0472">Membrane</keyword>
<dbReference type="EMBL" id="PQXM01000167">
    <property type="protein sequence ID" value="TGO76226.1"/>
    <property type="molecule type" value="Genomic_DNA"/>
</dbReference>
<feature type="transmembrane region" description="Helical" evidence="2">
    <location>
        <begin position="103"/>
        <end position="121"/>
    </location>
</feature>